<feature type="region of interest" description="Disordered" evidence="1">
    <location>
        <begin position="173"/>
        <end position="232"/>
    </location>
</feature>
<evidence type="ECO:0000313" key="3">
    <source>
        <dbReference type="Proteomes" id="UP001500610"/>
    </source>
</evidence>
<dbReference type="EMBL" id="BAABIV010000003">
    <property type="protein sequence ID" value="GAA4977159.1"/>
    <property type="molecule type" value="Genomic_DNA"/>
</dbReference>
<protein>
    <submittedName>
        <fullName evidence="2">Uncharacterized protein</fullName>
    </submittedName>
</protein>
<name>A0ABP9HS59_9ACTN</name>
<feature type="compositionally biased region" description="Low complexity" evidence="1">
    <location>
        <begin position="222"/>
        <end position="232"/>
    </location>
</feature>
<evidence type="ECO:0000313" key="2">
    <source>
        <dbReference type="EMBL" id="GAA4977159.1"/>
    </source>
</evidence>
<gene>
    <name evidence="2" type="ORF">GCM10023257_12940</name>
</gene>
<dbReference type="Proteomes" id="UP001500610">
    <property type="component" value="Unassembled WGS sequence"/>
</dbReference>
<feature type="region of interest" description="Disordered" evidence="1">
    <location>
        <begin position="1"/>
        <end position="31"/>
    </location>
</feature>
<evidence type="ECO:0000256" key="1">
    <source>
        <dbReference type="SAM" id="MobiDB-lite"/>
    </source>
</evidence>
<sequence>MPRDGAGPGLSHVSPHTFGQNPTSPRAAGRTGLKQAVRVKWWAMRSPPALVGCLLALGAVIGLGFSLAGEFEDSGSIPGSPAQTALTKMDRHFPSPDTQSAQIVFQAPAGQKVTDPGLGEALASSLAAVGDVNGVTEVGKEDLWVMCGLGDGTASCTGGWAWRLGQGKTELSWITLPTRPPPKKSLTPRPPRPASDQLPPDWPVSGIPARGSPPAGGDRLRAGAAGSRKTST</sequence>
<reference evidence="3" key="1">
    <citation type="journal article" date="2019" name="Int. J. Syst. Evol. Microbiol.">
        <title>The Global Catalogue of Microorganisms (GCM) 10K type strain sequencing project: providing services to taxonomists for standard genome sequencing and annotation.</title>
        <authorList>
            <consortium name="The Broad Institute Genomics Platform"/>
            <consortium name="The Broad Institute Genome Sequencing Center for Infectious Disease"/>
            <person name="Wu L."/>
            <person name="Ma J."/>
        </authorList>
    </citation>
    <scope>NUCLEOTIDE SEQUENCE [LARGE SCALE GENOMIC DNA]</scope>
    <source>
        <strain evidence="3">JCM 17657</strain>
    </source>
</reference>
<organism evidence="2 3">
    <name type="scientific">Streptomyces hyderabadensis</name>
    <dbReference type="NCBI Taxonomy" id="598549"/>
    <lineage>
        <taxon>Bacteria</taxon>
        <taxon>Bacillati</taxon>
        <taxon>Actinomycetota</taxon>
        <taxon>Actinomycetes</taxon>
        <taxon>Kitasatosporales</taxon>
        <taxon>Streptomycetaceae</taxon>
        <taxon>Streptomyces</taxon>
    </lineage>
</organism>
<accession>A0ABP9HS59</accession>
<keyword evidence="3" id="KW-1185">Reference proteome</keyword>
<comment type="caution">
    <text evidence="2">The sequence shown here is derived from an EMBL/GenBank/DDBJ whole genome shotgun (WGS) entry which is preliminary data.</text>
</comment>
<proteinExistence type="predicted"/>